<feature type="domain" description="Trypsin-co-occurring" evidence="1">
    <location>
        <begin position="15"/>
        <end position="108"/>
    </location>
</feature>
<dbReference type="Proteomes" id="UP000276899">
    <property type="component" value="Chromosome"/>
</dbReference>
<dbReference type="NCBIfam" id="NF041216">
    <property type="entry name" value="CU044_2847_fam"/>
    <property type="match status" value="1"/>
</dbReference>
<dbReference type="InterPro" id="IPR045794">
    <property type="entry name" value="Trypco1"/>
</dbReference>
<dbReference type="Pfam" id="PF19493">
    <property type="entry name" value="Trypco1"/>
    <property type="match status" value="1"/>
</dbReference>
<gene>
    <name evidence="2" type="ORF">NCTC11923_02049</name>
</gene>
<name>A0A3S5EMB0_9ACTO</name>
<evidence type="ECO:0000313" key="3">
    <source>
        <dbReference type="Proteomes" id="UP000276899"/>
    </source>
</evidence>
<dbReference type="AlphaFoldDB" id="A0A3S5EMB0"/>
<dbReference type="EMBL" id="LR134363">
    <property type="protein sequence ID" value="VEG75387.1"/>
    <property type="molecule type" value="Genomic_DNA"/>
</dbReference>
<sequence length="125" mass="12808">MAFPTTITTRIGRQDVEIEAVPARRSGTEQTSAASRARDRAEDAFEAVRSVIGAVASDLSQTLDDLGAAGPAPAEVTATIGLKITTAGTVVVASSTAEVSIAVSMTFRPESSASSARTARRGEQA</sequence>
<organism evidence="2 3">
    <name type="scientific">Actinomyces slackii</name>
    <dbReference type="NCBI Taxonomy" id="52774"/>
    <lineage>
        <taxon>Bacteria</taxon>
        <taxon>Bacillati</taxon>
        <taxon>Actinomycetota</taxon>
        <taxon>Actinomycetes</taxon>
        <taxon>Actinomycetales</taxon>
        <taxon>Actinomycetaceae</taxon>
        <taxon>Actinomyces</taxon>
    </lineage>
</organism>
<reference evidence="2 3" key="1">
    <citation type="submission" date="2018-12" db="EMBL/GenBank/DDBJ databases">
        <authorList>
            <consortium name="Pathogen Informatics"/>
        </authorList>
    </citation>
    <scope>NUCLEOTIDE SEQUENCE [LARGE SCALE GENOMIC DNA]</scope>
    <source>
        <strain evidence="2 3">NCTC11923</strain>
    </source>
</reference>
<dbReference type="KEGG" id="asla:NCTC11923_02049"/>
<keyword evidence="3" id="KW-1185">Reference proteome</keyword>
<evidence type="ECO:0000313" key="2">
    <source>
        <dbReference type="EMBL" id="VEG75387.1"/>
    </source>
</evidence>
<dbReference type="STRING" id="1278298.GCA_000428685_00483"/>
<dbReference type="RefSeq" id="WP_026427528.1">
    <property type="nucleotide sequence ID" value="NZ_CBCRWE010000013.1"/>
</dbReference>
<proteinExistence type="predicted"/>
<evidence type="ECO:0000259" key="1">
    <source>
        <dbReference type="Pfam" id="PF19493"/>
    </source>
</evidence>
<accession>A0A3S5EMB0</accession>
<protein>
    <recommendedName>
        <fullName evidence="1">Trypsin-co-occurring domain-containing protein</fullName>
    </recommendedName>
</protein>